<gene>
    <name evidence="4" type="ORF">QQX02_04575</name>
</gene>
<name>A0ABT8GGX5_9MICO</name>
<dbReference type="Gene3D" id="3.40.190.80">
    <property type="match status" value="1"/>
</dbReference>
<sequence>MNSEAVGQAMRDVADDLIRPRFRTLADGDVDTKSGPDDLVTIADVEAERALTPLLAAIADQPVVGEEASEADPSLPDVLGTASAAWTVDPVDGTWNFAHGSIDYAVMVAHVEGGDAHSGWILHPETGNLLYGGVDAAVTVTDDSGMVRTVDSVASAPVRPVSDLRGMAVLKFAPDSAAHGLVGLAEDVAEVTPPRMCAGWDYWDIIDGGLDFLLYFRAKPWDHAPGAAICRAAGYAVRHLDGAEYRPGDPGRPFLVAREGEWDALAEAIRARAGEL</sequence>
<dbReference type="PANTHER" id="PTHR20854">
    <property type="entry name" value="INOSITOL MONOPHOSPHATASE"/>
    <property type="match status" value="1"/>
</dbReference>
<keyword evidence="2" id="KW-0378">Hydrolase</keyword>
<dbReference type="PANTHER" id="PTHR20854:SF4">
    <property type="entry name" value="INOSITOL-1-MONOPHOSPHATASE-RELATED"/>
    <property type="match status" value="1"/>
</dbReference>
<dbReference type="PRINTS" id="PR00377">
    <property type="entry name" value="IMPHPHTASES"/>
</dbReference>
<dbReference type="SUPFAM" id="SSF56655">
    <property type="entry name" value="Carbohydrate phosphatase"/>
    <property type="match status" value="1"/>
</dbReference>
<evidence type="ECO:0000256" key="3">
    <source>
        <dbReference type="ARBA" id="ARBA00022842"/>
    </source>
</evidence>
<keyword evidence="3" id="KW-0460">Magnesium</keyword>
<dbReference type="RefSeq" id="WP_301141549.1">
    <property type="nucleotide sequence ID" value="NZ_JAUHQA010000001.1"/>
</dbReference>
<dbReference type="PROSITE" id="PS00629">
    <property type="entry name" value="IMP_1"/>
    <property type="match status" value="1"/>
</dbReference>
<dbReference type="InterPro" id="IPR020583">
    <property type="entry name" value="Inositol_monoP_metal-BS"/>
</dbReference>
<dbReference type="Pfam" id="PF00459">
    <property type="entry name" value="Inositol_P"/>
    <property type="match status" value="1"/>
</dbReference>
<reference evidence="4" key="1">
    <citation type="submission" date="2023-06" db="EMBL/GenBank/DDBJ databases">
        <title>Egi l300058.</title>
        <authorList>
            <person name="Gao L."/>
            <person name="Fang B.-Z."/>
            <person name="Li W.-J."/>
        </authorList>
    </citation>
    <scope>NUCLEOTIDE SEQUENCE</scope>
    <source>
        <strain evidence="4">EGI L300058</strain>
    </source>
</reference>
<keyword evidence="5" id="KW-1185">Reference proteome</keyword>
<accession>A0ABT8GGX5</accession>
<dbReference type="InterPro" id="IPR000760">
    <property type="entry name" value="Inositol_monophosphatase-like"/>
</dbReference>
<dbReference type="Proteomes" id="UP001172708">
    <property type="component" value="Unassembled WGS sequence"/>
</dbReference>
<protein>
    <submittedName>
        <fullName evidence="4">Inositol monophosphatase family protein</fullName>
    </submittedName>
</protein>
<proteinExistence type="predicted"/>
<dbReference type="EMBL" id="JAUHQA010000001">
    <property type="protein sequence ID" value="MDN4480196.1"/>
    <property type="molecule type" value="Genomic_DNA"/>
</dbReference>
<evidence type="ECO:0000313" key="5">
    <source>
        <dbReference type="Proteomes" id="UP001172708"/>
    </source>
</evidence>
<evidence type="ECO:0000256" key="2">
    <source>
        <dbReference type="ARBA" id="ARBA00022801"/>
    </source>
</evidence>
<comment type="caution">
    <text evidence="4">The sequence shown here is derived from an EMBL/GenBank/DDBJ whole genome shotgun (WGS) entry which is preliminary data.</text>
</comment>
<dbReference type="Gene3D" id="3.30.540.10">
    <property type="entry name" value="Fructose-1,6-Bisphosphatase, subunit A, domain 1"/>
    <property type="match status" value="1"/>
</dbReference>
<organism evidence="4 5">
    <name type="scientific">Demequina muriae</name>
    <dbReference type="NCBI Taxonomy" id="3051664"/>
    <lineage>
        <taxon>Bacteria</taxon>
        <taxon>Bacillati</taxon>
        <taxon>Actinomycetota</taxon>
        <taxon>Actinomycetes</taxon>
        <taxon>Micrococcales</taxon>
        <taxon>Demequinaceae</taxon>
        <taxon>Demequina</taxon>
    </lineage>
</organism>
<evidence type="ECO:0000313" key="4">
    <source>
        <dbReference type="EMBL" id="MDN4480196.1"/>
    </source>
</evidence>
<evidence type="ECO:0000256" key="1">
    <source>
        <dbReference type="ARBA" id="ARBA00022723"/>
    </source>
</evidence>
<keyword evidence="1" id="KW-0479">Metal-binding</keyword>